<feature type="compositionally biased region" description="Polar residues" evidence="4">
    <location>
        <begin position="892"/>
        <end position="903"/>
    </location>
</feature>
<evidence type="ECO:0000313" key="6">
    <source>
        <dbReference type="EMBL" id="CAK8673459.1"/>
    </source>
</evidence>
<dbReference type="PANTHER" id="PTHR23193">
    <property type="entry name" value="NUCLEAR PORE COMPLEX PROTEIN NUP"/>
    <property type="match status" value="1"/>
</dbReference>
<feature type="region of interest" description="Disordered" evidence="4">
    <location>
        <begin position="1384"/>
        <end position="1403"/>
    </location>
</feature>
<feature type="region of interest" description="Disordered" evidence="4">
    <location>
        <begin position="1579"/>
        <end position="1629"/>
    </location>
</feature>
<organism evidence="6 7">
    <name type="scientific">Clavelina lepadiformis</name>
    <name type="common">Light-bulb sea squirt</name>
    <name type="synonym">Ascidia lepadiformis</name>
    <dbReference type="NCBI Taxonomy" id="159417"/>
    <lineage>
        <taxon>Eukaryota</taxon>
        <taxon>Metazoa</taxon>
        <taxon>Chordata</taxon>
        <taxon>Tunicata</taxon>
        <taxon>Ascidiacea</taxon>
        <taxon>Aplousobranchia</taxon>
        <taxon>Clavelinidae</taxon>
        <taxon>Clavelina</taxon>
    </lineage>
</organism>
<dbReference type="PANTHER" id="PTHR23193:SF46">
    <property type="entry name" value="NUCLEAR PORE COMPLEX PROTEIN NUP214"/>
    <property type="match status" value="1"/>
</dbReference>
<feature type="compositionally biased region" description="Polar residues" evidence="4">
    <location>
        <begin position="1672"/>
        <end position="1715"/>
    </location>
</feature>
<feature type="compositionally biased region" description="Basic and acidic residues" evidence="4">
    <location>
        <begin position="605"/>
        <end position="614"/>
    </location>
</feature>
<reference evidence="6 7" key="1">
    <citation type="submission" date="2024-02" db="EMBL/GenBank/DDBJ databases">
        <authorList>
            <person name="Daric V."/>
            <person name="Darras S."/>
        </authorList>
    </citation>
    <scope>NUCLEOTIDE SEQUENCE [LARGE SCALE GENOMIC DNA]</scope>
</reference>
<feature type="region of interest" description="Disordered" evidence="4">
    <location>
        <begin position="1174"/>
        <end position="1220"/>
    </location>
</feature>
<feature type="domain" description="Nucleoporin Nup159/Nup146 N-terminal" evidence="5">
    <location>
        <begin position="118"/>
        <end position="399"/>
    </location>
</feature>
<feature type="compositionally biased region" description="Gly residues" evidence="4">
    <location>
        <begin position="1884"/>
        <end position="1913"/>
    </location>
</feature>
<dbReference type="Proteomes" id="UP001642483">
    <property type="component" value="Unassembled WGS sequence"/>
</dbReference>
<dbReference type="Pfam" id="PF16755">
    <property type="entry name" value="Beta-prop_NUP159_NUP214"/>
    <property type="match status" value="1"/>
</dbReference>
<keyword evidence="2" id="KW-0813">Transport</keyword>
<feature type="compositionally biased region" description="Polar residues" evidence="4">
    <location>
        <begin position="997"/>
        <end position="1012"/>
    </location>
</feature>
<feature type="compositionally biased region" description="Polar residues" evidence="4">
    <location>
        <begin position="964"/>
        <end position="976"/>
    </location>
</feature>
<keyword evidence="3" id="KW-0539">Nucleus</keyword>
<feature type="region of interest" description="Disordered" evidence="4">
    <location>
        <begin position="1237"/>
        <end position="1258"/>
    </location>
</feature>
<feature type="compositionally biased region" description="Gly residues" evidence="4">
    <location>
        <begin position="1857"/>
        <end position="1878"/>
    </location>
</feature>
<evidence type="ECO:0000256" key="1">
    <source>
        <dbReference type="ARBA" id="ARBA00004123"/>
    </source>
</evidence>
<dbReference type="EMBL" id="CAWYQH010000002">
    <property type="protein sequence ID" value="CAK8673459.1"/>
    <property type="molecule type" value="Genomic_DNA"/>
</dbReference>
<dbReference type="InterPro" id="IPR015943">
    <property type="entry name" value="WD40/YVTN_repeat-like_dom_sf"/>
</dbReference>
<feature type="compositionally biased region" description="Low complexity" evidence="4">
    <location>
        <begin position="1311"/>
        <end position="1323"/>
    </location>
</feature>
<feature type="compositionally biased region" description="Polar residues" evidence="4">
    <location>
        <begin position="1178"/>
        <end position="1220"/>
    </location>
</feature>
<comment type="caution">
    <text evidence="6">The sequence shown here is derived from an EMBL/GenBank/DDBJ whole genome shotgun (WGS) entry which is preliminary data.</text>
</comment>
<feature type="compositionally biased region" description="Low complexity" evidence="4">
    <location>
        <begin position="1661"/>
        <end position="1671"/>
    </location>
</feature>
<feature type="compositionally biased region" description="Low complexity" evidence="4">
    <location>
        <begin position="1579"/>
        <end position="1604"/>
    </location>
</feature>
<feature type="compositionally biased region" description="Polar residues" evidence="4">
    <location>
        <begin position="1393"/>
        <end position="1403"/>
    </location>
</feature>
<name>A0ABP0F4U5_CLALP</name>
<dbReference type="SUPFAM" id="SSF117289">
    <property type="entry name" value="Nucleoporin domain"/>
    <property type="match status" value="1"/>
</dbReference>
<proteinExistence type="predicted"/>
<evidence type="ECO:0000259" key="5">
    <source>
        <dbReference type="Pfam" id="PF16755"/>
    </source>
</evidence>
<dbReference type="InterPro" id="IPR039462">
    <property type="entry name" value="Nup159/Nup146_N"/>
</dbReference>
<feature type="compositionally biased region" description="Basic and acidic residues" evidence="4">
    <location>
        <begin position="1325"/>
        <end position="1338"/>
    </location>
</feature>
<evidence type="ECO:0000256" key="3">
    <source>
        <dbReference type="ARBA" id="ARBA00023242"/>
    </source>
</evidence>
<evidence type="ECO:0000256" key="2">
    <source>
        <dbReference type="ARBA" id="ARBA00022448"/>
    </source>
</evidence>
<feature type="region of interest" description="Disordered" evidence="4">
    <location>
        <begin position="891"/>
        <end position="976"/>
    </location>
</feature>
<keyword evidence="7" id="KW-1185">Reference proteome</keyword>
<feature type="region of interest" description="Disordered" evidence="4">
    <location>
        <begin position="1359"/>
        <end position="1378"/>
    </location>
</feature>
<dbReference type="InterPro" id="IPR026054">
    <property type="entry name" value="Nucleoporin"/>
</dbReference>
<feature type="region of interest" description="Disordered" evidence="4">
    <location>
        <begin position="1661"/>
        <end position="1732"/>
    </location>
</feature>
<evidence type="ECO:0000256" key="4">
    <source>
        <dbReference type="SAM" id="MobiDB-lite"/>
    </source>
</evidence>
<gene>
    <name evidence="6" type="ORF">CVLEPA_LOCUS3257</name>
</gene>
<dbReference type="Gene3D" id="2.130.10.10">
    <property type="entry name" value="YVTN repeat-like/Quinoprotein amine dehydrogenase"/>
    <property type="match status" value="1"/>
</dbReference>
<feature type="compositionally biased region" description="Basic and acidic residues" evidence="4">
    <location>
        <begin position="1359"/>
        <end position="1369"/>
    </location>
</feature>
<feature type="compositionally biased region" description="Low complexity" evidence="4">
    <location>
        <begin position="615"/>
        <end position="624"/>
    </location>
</feature>
<evidence type="ECO:0000313" key="7">
    <source>
        <dbReference type="Proteomes" id="UP001642483"/>
    </source>
</evidence>
<feature type="region of interest" description="Disordered" evidence="4">
    <location>
        <begin position="1311"/>
        <end position="1346"/>
    </location>
</feature>
<sequence>MAEEDDETFPPEAQKMPTEFAFREFANVTLNGKQDDRSKKLRNNLLAVGNIYGLIFVGYSTGFKVYSDKSLFGLSSGTDSSQLKALVDVPLKAPPHWIAISSDNLTLAVCGLGEKGLQILFFDTRNLINSAKPAKTPFVVFPLSKSSTVSVASLHWNPSQDIAHYLAICLSSGSFHMLSVTDSVKEIGQKGDDFGACAVCWSPRGKQVMIGKADGSMQQFTPTLEIRRTIPVFDAIEGQVKVEDILWLSTLQIALSYVLIGEDAEEAQASIFIASLPPAKDQTKTPSFRNYEDPCYGVPGTQRSHFFMSFLGKWNMFVLSSSIASETAVIAKNKQAELWEIWNLDDSCRAQLPLEEGQDEPSPLGVDVILTAKDRIVIDDTRECGPMPVFAMLSCDGQLSMFHMINLLSEDDYPKLVFEPKTLSPDGERTAVTSILGSVDSSASASSILGGKPKLTSKPSLLVATSTPKLKSELKMGESFQFMTPLQGGPGARLSATPPPSFAPKALTFSQMATPQSTKLAMPSPLKEKQNVAAPPPFPISSSHPQTVNLPITQASIPPTTVQTKPVSSKPVLGKTTSVAIGSKMWPSEPVIGVPGNKKRLPSKLVEEAARPESRTSTVSNNSTRSKKSFVPKFGQLADSRERHPSEKVQREHSIDSGNMMDSVAAEILDFEQELAAFINESVSVKAEATSLGDENSKVQLNQRVKEMSNFQREITKTTSEQHGEIQSVRNLSLEAFAALQNVETRRKRIENPAYRDALVSRPLDITDQKKIKDIRNVYQYVKEAIRDTNAVLDEQWHNYIHSQKQTPLRKSKRRIEMDERSGVHKAITTQTKILHNQEMKIMLLSQQLDRLRLLNTTYQLGGSPSIRTPSSKAAGDSADLPTLANVLIRNKSGNQQSPNTASGDGMDKLSPSRSGAMPRISPKKASQLADLLATRKSTVRSSSGGKGKSKFVAPAFRRRQSDARTASPSLLQSPSAGFPSVGTAATKASHSFSTVSNYSSESENDVLSVSEQPAPPGDETYSGGLDGDYDITPKVREKFDQVPSNTTAKTQNMLFGTPSPFSVPLKKFDSEKPSVTSIALPQSTSIEGSSTITYGGPETPVAQKKQIPKFDVNSQTEASSNLNNPPRVVNIKELKDPQVVNVVPFSHKFQAKADVPQGVADEVQKVLNAVHAETEQKPTQSLSMLNSNTPSTAEDSPVTSETITTKSQGLGTISTSQSASPGMSFGFSSLGKTSSPFTLVKPRQPSSQSSQSSAVPPLFSTSLHQQTASLPSTTKGFGGLGMSPSRSAPTLFGLIAGHSIGSKKLEIPQTEAVVTSSETVVGAEEDKAETPESEKEQPALSRPQSVVNVAQDLKADQTDAAENEKLSSSDEVSDSNTEIKLTGISSAEARPSTPSSSVATNPATLTDIASQVPGFSFSLKSDEKPAHTIVDEIEKPSVVNQDSTVAPGVSTTAASSTTATTFGFGLGAETTPGFGFGLTGGTPSTTSVTSLSVTTTSSGLTTATTTKSLGFGTTTVSTINNAGFGFGLTTTTKSDSMGSGQVPAVVSTVTSGFGFGTITQTSTAGGFGFGAPSAQVTSSPFTTATTSAGSGLGQSQASANSSGPFSGGFGQAAPSPVVSNQTTSTASQPTNLFQTKTTAAPVFGAQPFGSTPVSNASTGGFLSGLGSTPSQSAGNSNPFAAGSTAQSTDTKSLFGNTGSSTFGSPFGQTQTTSGPFGAKQPEQTSGGFGAFSKPAAAGFGGAAVFGSPPSFGAQPTFGGGAQFGGGSTFGSGFGTSSSTFGGGAAFGSSAGTAASTASGGFGSSGEFGSAANSSTPTFGALAGQSSGGFGSLSSQNTGSGFGASANQGGGGGFGALTGQGGGFGSPANQGGGFGSFGGQQSQGFGGQQSQGFGGQQSQGFGGQQSQGFGGQQSQGFGSQPQSKSSFSGWR</sequence>
<protein>
    <recommendedName>
        <fullName evidence="5">Nucleoporin Nup159/Nup146 N-terminal domain-containing protein</fullName>
    </recommendedName>
</protein>
<comment type="subcellular location">
    <subcellularLocation>
        <location evidence="1">Nucleus</location>
    </subcellularLocation>
</comment>
<feature type="region of interest" description="Disordered" evidence="4">
    <location>
        <begin position="605"/>
        <end position="633"/>
    </location>
</feature>
<feature type="region of interest" description="Disordered" evidence="4">
    <location>
        <begin position="1857"/>
        <end position="1931"/>
    </location>
</feature>
<feature type="compositionally biased region" description="Low complexity" evidence="4">
    <location>
        <begin position="1914"/>
        <end position="1931"/>
    </location>
</feature>
<accession>A0ABP0F4U5</accession>
<feature type="region of interest" description="Disordered" evidence="4">
    <location>
        <begin position="997"/>
        <end position="1026"/>
    </location>
</feature>
<feature type="compositionally biased region" description="Polar residues" evidence="4">
    <location>
        <begin position="1618"/>
        <end position="1629"/>
    </location>
</feature>